<dbReference type="Proteomes" id="UP001626593">
    <property type="component" value="Chromosome"/>
</dbReference>
<feature type="domain" description="FAD/NAD(P)-binding" evidence="5">
    <location>
        <begin position="5"/>
        <end position="303"/>
    </location>
</feature>
<dbReference type="InterPro" id="IPR023753">
    <property type="entry name" value="FAD/NAD-binding_dom"/>
</dbReference>
<dbReference type="Pfam" id="PF07992">
    <property type="entry name" value="Pyr_redox_2"/>
    <property type="match status" value="1"/>
</dbReference>
<dbReference type="Pfam" id="PF14759">
    <property type="entry name" value="Reductase_C"/>
    <property type="match status" value="1"/>
</dbReference>
<sequence length="411" mass="43515">MSLDSVVIVGAGHGGVQVAISLRQEGFGGRIVLVNDEPGLPYQRPPLSKAYLLGKINATAMLFRPETFYADQRIELVHDRVAAIDRQNRRVMLDSGSALDFGHLVLATGAHNRPLNVPGSTLGGIFGIKTKADADLLSPLVKQAKNVVVIGAGFIGLEFAAVAAAEGAAVEVLELGDRPMARAVSPQMSELFRAAHQGWGVKFNFRTGLAELEGEDGKVSAVTTSDGRRLPAELVVYGIGVIPNVQLALEAGLDIDNGIRVNSSLLTSDPHISALGDVAAFPCVQNGENMTRLESVQNAVDQGKLIAARLVGKPAPYTALPWFWTDQGNLKLQIAGLSIGADNYVTLGDAAAQQLSVLCFRGEELIAVESCNRPGDHVFARKILARPPALTPAVAAAPDFDLKAWEAANRP</sequence>
<organism evidence="7 8">
    <name type="scientific">Aromatoleum evansii</name>
    <name type="common">Azoarcus evansii</name>
    <dbReference type="NCBI Taxonomy" id="59406"/>
    <lineage>
        <taxon>Bacteria</taxon>
        <taxon>Pseudomonadati</taxon>
        <taxon>Pseudomonadota</taxon>
        <taxon>Betaproteobacteria</taxon>
        <taxon>Rhodocyclales</taxon>
        <taxon>Rhodocyclaceae</taxon>
        <taxon>Aromatoleum</taxon>
    </lineage>
</organism>
<evidence type="ECO:0000256" key="3">
    <source>
        <dbReference type="ARBA" id="ARBA00022827"/>
    </source>
</evidence>
<dbReference type="InterPro" id="IPR036188">
    <property type="entry name" value="FAD/NAD-bd_sf"/>
</dbReference>
<evidence type="ECO:0000313" key="7">
    <source>
        <dbReference type="EMBL" id="WRL48085.1"/>
    </source>
</evidence>
<dbReference type="PRINTS" id="PR00368">
    <property type="entry name" value="FADPNR"/>
</dbReference>
<comment type="cofactor">
    <cofactor evidence="1">
        <name>FAD</name>
        <dbReference type="ChEBI" id="CHEBI:57692"/>
    </cofactor>
</comment>
<keyword evidence="4" id="KW-0560">Oxidoreductase</keyword>
<proteinExistence type="predicted"/>
<dbReference type="PANTHER" id="PTHR43557:SF2">
    <property type="entry name" value="RIESKE DOMAIN-CONTAINING PROTEIN-RELATED"/>
    <property type="match status" value="1"/>
</dbReference>
<dbReference type="InterPro" id="IPR028202">
    <property type="entry name" value="Reductase_C"/>
</dbReference>
<evidence type="ECO:0000259" key="5">
    <source>
        <dbReference type="Pfam" id="PF07992"/>
    </source>
</evidence>
<dbReference type="PANTHER" id="PTHR43557">
    <property type="entry name" value="APOPTOSIS-INDUCING FACTOR 1"/>
    <property type="match status" value="1"/>
</dbReference>
<dbReference type="SUPFAM" id="SSF51905">
    <property type="entry name" value="FAD/NAD(P)-binding domain"/>
    <property type="match status" value="2"/>
</dbReference>
<dbReference type="SUPFAM" id="SSF55424">
    <property type="entry name" value="FAD/NAD-linked reductases, dimerisation (C-terminal) domain"/>
    <property type="match status" value="1"/>
</dbReference>
<dbReference type="Gene3D" id="3.50.50.60">
    <property type="entry name" value="FAD/NAD(P)-binding domain"/>
    <property type="match status" value="2"/>
</dbReference>
<dbReference type="InterPro" id="IPR016156">
    <property type="entry name" value="FAD/NAD-linked_Rdtase_dimer_sf"/>
</dbReference>
<feature type="domain" description="Reductase C-terminal" evidence="6">
    <location>
        <begin position="322"/>
        <end position="404"/>
    </location>
</feature>
<keyword evidence="8" id="KW-1185">Reference proteome</keyword>
<protein>
    <submittedName>
        <fullName evidence="7">FAD-dependent oxidoreductase</fullName>
    </submittedName>
</protein>
<evidence type="ECO:0000259" key="6">
    <source>
        <dbReference type="Pfam" id="PF14759"/>
    </source>
</evidence>
<reference evidence="7 8" key="1">
    <citation type="submission" date="2023-12" db="EMBL/GenBank/DDBJ databases">
        <title>A. evansii MAY27, complete genome.</title>
        <authorList>
            <person name="Wang Y."/>
        </authorList>
    </citation>
    <scope>NUCLEOTIDE SEQUENCE [LARGE SCALE GENOMIC DNA]</scope>
    <source>
        <strain evidence="7 8">MAY27</strain>
    </source>
</reference>
<dbReference type="RefSeq" id="WP_407280430.1">
    <property type="nucleotide sequence ID" value="NZ_CP141259.1"/>
</dbReference>
<dbReference type="PRINTS" id="PR00411">
    <property type="entry name" value="PNDRDTASEI"/>
</dbReference>
<evidence type="ECO:0000256" key="2">
    <source>
        <dbReference type="ARBA" id="ARBA00022630"/>
    </source>
</evidence>
<evidence type="ECO:0000313" key="8">
    <source>
        <dbReference type="Proteomes" id="UP001626593"/>
    </source>
</evidence>
<keyword evidence="3" id="KW-0274">FAD</keyword>
<evidence type="ECO:0000256" key="4">
    <source>
        <dbReference type="ARBA" id="ARBA00023002"/>
    </source>
</evidence>
<dbReference type="InterPro" id="IPR050446">
    <property type="entry name" value="FAD-oxidoreductase/Apoptosis"/>
</dbReference>
<keyword evidence="2" id="KW-0285">Flavoprotein</keyword>
<dbReference type="EMBL" id="CP141259">
    <property type="protein sequence ID" value="WRL48085.1"/>
    <property type="molecule type" value="Genomic_DNA"/>
</dbReference>
<name>A0ABZ1AQF3_AROEV</name>
<dbReference type="Gene3D" id="3.30.390.30">
    <property type="match status" value="1"/>
</dbReference>
<evidence type="ECO:0000256" key="1">
    <source>
        <dbReference type="ARBA" id="ARBA00001974"/>
    </source>
</evidence>
<gene>
    <name evidence="7" type="ORF">U5817_08595</name>
</gene>
<accession>A0ABZ1AQF3</accession>